<evidence type="ECO:0000256" key="1">
    <source>
        <dbReference type="SAM" id="MobiDB-lite"/>
    </source>
</evidence>
<feature type="region of interest" description="Disordered" evidence="1">
    <location>
        <begin position="1"/>
        <end position="32"/>
    </location>
</feature>
<dbReference type="AlphaFoldDB" id="A0A9P4YCY5"/>
<feature type="compositionally biased region" description="Basic and acidic residues" evidence="1">
    <location>
        <begin position="274"/>
        <end position="290"/>
    </location>
</feature>
<feature type="compositionally biased region" description="Basic and acidic residues" evidence="1">
    <location>
        <begin position="544"/>
        <end position="559"/>
    </location>
</feature>
<evidence type="ECO:0000313" key="3">
    <source>
        <dbReference type="Proteomes" id="UP000803844"/>
    </source>
</evidence>
<gene>
    <name evidence="2" type="ORF">M406DRAFT_67522</name>
</gene>
<feature type="compositionally biased region" description="Polar residues" evidence="1">
    <location>
        <begin position="362"/>
        <end position="372"/>
    </location>
</feature>
<dbReference type="GeneID" id="63842201"/>
<organism evidence="2 3">
    <name type="scientific">Cryphonectria parasitica (strain ATCC 38755 / EP155)</name>
    <dbReference type="NCBI Taxonomy" id="660469"/>
    <lineage>
        <taxon>Eukaryota</taxon>
        <taxon>Fungi</taxon>
        <taxon>Dikarya</taxon>
        <taxon>Ascomycota</taxon>
        <taxon>Pezizomycotina</taxon>
        <taxon>Sordariomycetes</taxon>
        <taxon>Sordariomycetidae</taxon>
        <taxon>Diaporthales</taxon>
        <taxon>Cryphonectriaceae</taxon>
        <taxon>Cryphonectria-Endothia species complex</taxon>
        <taxon>Cryphonectria</taxon>
    </lineage>
</organism>
<proteinExistence type="predicted"/>
<feature type="compositionally biased region" description="Low complexity" evidence="1">
    <location>
        <begin position="292"/>
        <end position="333"/>
    </location>
</feature>
<feature type="region of interest" description="Disordered" evidence="1">
    <location>
        <begin position="441"/>
        <end position="561"/>
    </location>
</feature>
<dbReference type="OrthoDB" id="418495at2759"/>
<dbReference type="RefSeq" id="XP_040782163.1">
    <property type="nucleotide sequence ID" value="XM_040925072.1"/>
</dbReference>
<feature type="compositionally biased region" description="Low complexity" evidence="1">
    <location>
        <begin position="1"/>
        <end position="19"/>
    </location>
</feature>
<feature type="region of interest" description="Disordered" evidence="1">
    <location>
        <begin position="127"/>
        <end position="153"/>
    </location>
</feature>
<evidence type="ECO:0008006" key="4">
    <source>
        <dbReference type="Google" id="ProtNLM"/>
    </source>
</evidence>
<keyword evidence="3" id="KW-1185">Reference proteome</keyword>
<comment type="caution">
    <text evidence="2">The sequence shown here is derived from an EMBL/GenBank/DDBJ whole genome shotgun (WGS) entry which is preliminary data.</text>
</comment>
<accession>A0A9P4YCY5</accession>
<feature type="compositionally biased region" description="Low complexity" evidence="1">
    <location>
        <begin position="527"/>
        <end position="539"/>
    </location>
</feature>
<sequence length="567" mass="61452">MAAMSTAQTATTLTPPSSSHGDANGFRWDFATDPAGRPDVSFPLGLGQLHEHDDGSTSLKRGKANVCVRVQFLQERHYEEKASLKGTGPNGNTRPTLAAQNGNSASFGSAMSVKTANGEEAVNRQFSHAHSNEDTPDTMADGPMDYDDDDDDRYVRTADGYVYSSKRPNNGMEWSDEDSKWIHRDKLVKIENEELQAAGIILPPPRSRSKGPRRDRSQSSHRKMGNDGTTRSRKNSSHVFESGMNEESGDGDAPSRPMTGSRIPVPKKSPAFAHSRENSVEEHDKDKRPDGTTSTRSRSNSTTLKGLEPSPTFKSTPPKKAATEPPTKKTTPAGGARKPSGPSKSIPPEARGRPKPKGKNGANGSNGRPNTRSGERELSVSSSGPKQMEGEPPWMVSAYKPDPRLPPDQQLLPTVAKRLAQEKWEQEGKFGNVYDKDFRPLTDEGFLAPPLASSSPAIQPTSSTDNIVEQQVEKPDEWPLRSADAPKSPASIGRSSTYSTMPRIQDKPPSHSPLASPREPQQPLPSQPTQQPAPSKPTQITRVPDVEKAEEGTEAEKKGGCGCCIVM</sequence>
<feature type="region of interest" description="Disordered" evidence="1">
    <location>
        <begin position="194"/>
        <end position="409"/>
    </location>
</feature>
<name>A0A9P4YCY5_CRYP1</name>
<feature type="compositionally biased region" description="Polar residues" evidence="1">
    <location>
        <begin position="452"/>
        <end position="469"/>
    </location>
</feature>
<protein>
    <recommendedName>
        <fullName evidence="4">TeaA receptor TeaR</fullName>
    </recommendedName>
</protein>
<dbReference type="Proteomes" id="UP000803844">
    <property type="component" value="Unassembled WGS sequence"/>
</dbReference>
<reference evidence="2" key="1">
    <citation type="journal article" date="2020" name="Phytopathology">
        <title>Genome sequence of the chestnut blight fungus Cryphonectria parasitica EP155: A fundamental resource for an archetypical invasive plant pathogen.</title>
        <authorList>
            <person name="Crouch J.A."/>
            <person name="Dawe A."/>
            <person name="Aerts A."/>
            <person name="Barry K."/>
            <person name="Churchill A.C.L."/>
            <person name="Grimwood J."/>
            <person name="Hillman B."/>
            <person name="Milgroom M.G."/>
            <person name="Pangilinan J."/>
            <person name="Smith M."/>
            <person name="Salamov A."/>
            <person name="Schmutz J."/>
            <person name="Yadav J."/>
            <person name="Grigoriev I.V."/>
            <person name="Nuss D."/>
        </authorList>
    </citation>
    <scope>NUCLEOTIDE SEQUENCE</scope>
    <source>
        <strain evidence="2">EP155</strain>
    </source>
</reference>
<evidence type="ECO:0000313" key="2">
    <source>
        <dbReference type="EMBL" id="KAF3771202.1"/>
    </source>
</evidence>
<dbReference type="EMBL" id="MU032344">
    <property type="protein sequence ID" value="KAF3771202.1"/>
    <property type="molecule type" value="Genomic_DNA"/>
</dbReference>
<feature type="compositionally biased region" description="Polar residues" evidence="1">
    <location>
        <begin position="493"/>
        <end position="502"/>
    </location>
</feature>